<dbReference type="OMA" id="LMEICEF"/>
<dbReference type="Gene3D" id="1.10.238.20">
    <property type="entry name" value="Pheromone/general odorant binding protein domain"/>
    <property type="match status" value="1"/>
</dbReference>
<accession>A0A226DHI1</accession>
<dbReference type="EMBL" id="LNIX01000019">
    <property type="protein sequence ID" value="OXA44629.1"/>
    <property type="molecule type" value="Genomic_DNA"/>
</dbReference>
<comment type="caution">
    <text evidence="2">The sequence shown here is derived from an EMBL/GenBank/DDBJ whole genome shotgun (WGS) entry which is preliminary data.</text>
</comment>
<dbReference type="Proteomes" id="UP000198287">
    <property type="component" value="Unassembled WGS sequence"/>
</dbReference>
<protein>
    <submittedName>
        <fullName evidence="2">Uncharacterized protein</fullName>
    </submittedName>
</protein>
<sequence>MYKSLVTLTVTILVVVSTASADKEKKGGHPMHNMTCKGEPINMKAMMTGHKECHDEVFGVSATTVNPTTMTAEARKEMMKKWMENSVCMNVCTMKKHKLLNADGTYNAEEADKWVKAVFPSGVQPAIKKAFDECASTHGKAFNMDNKCAGYKAFRDCKLAKLMEICEFKKSDAGPSSEEI</sequence>
<dbReference type="InterPro" id="IPR006170">
    <property type="entry name" value="PBP/GOBP"/>
</dbReference>
<dbReference type="InterPro" id="IPR036728">
    <property type="entry name" value="PBP_GOBP_sf"/>
</dbReference>
<evidence type="ECO:0000256" key="1">
    <source>
        <dbReference type="SAM" id="SignalP"/>
    </source>
</evidence>
<reference evidence="2 3" key="1">
    <citation type="submission" date="2015-12" db="EMBL/GenBank/DDBJ databases">
        <title>The genome of Folsomia candida.</title>
        <authorList>
            <person name="Faddeeva A."/>
            <person name="Derks M.F."/>
            <person name="Anvar Y."/>
            <person name="Smit S."/>
            <person name="Van Straalen N."/>
            <person name="Roelofs D."/>
        </authorList>
    </citation>
    <scope>NUCLEOTIDE SEQUENCE [LARGE SCALE GENOMIC DNA]</scope>
    <source>
        <strain evidence="2 3">VU population</strain>
        <tissue evidence="2">Whole body</tissue>
    </source>
</reference>
<organism evidence="2 3">
    <name type="scientific">Folsomia candida</name>
    <name type="common">Springtail</name>
    <dbReference type="NCBI Taxonomy" id="158441"/>
    <lineage>
        <taxon>Eukaryota</taxon>
        <taxon>Metazoa</taxon>
        <taxon>Ecdysozoa</taxon>
        <taxon>Arthropoda</taxon>
        <taxon>Hexapoda</taxon>
        <taxon>Collembola</taxon>
        <taxon>Entomobryomorpha</taxon>
        <taxon>Isotomoidea</taxon>
        <taxon>Isotomidae</taxon>
        <taxon>Proisotominae</taxon>
        <taxon>Folsomia</taxon>
    </lineage>
</organism>
<gene>
    <name evidence="2" type="ORF">Fcan01_20636</name>
</gene>
<keyword evidence="1" id="KW-0732">Signal</keyword>
<proteinExistence type="predicted"/>
<dbReference type="Pfam" id="PF01395">
    <property type="entry name" value="PBP_GOBP"/>
    <property type="match status" value="1"/>
</dbReference>
<dbReference type="AlphaFoldDB" id="A0A226DHI1"/>
<evidence type="ECO:0000313" key="2">
    <source>
        <dbReference type="EMBL" id="OXA44629.1"/>
    </source>
</evidence>
<feature type="chain" id="PRO_5012443413" evidence="1">
    <location>
        <begin position="22"/>
        <end position="180"/>
    </location>
</feature>
<feature type="signal peptide" evidence="1">
    <location>
        <begin position="1"/>
        <end position="21"/>
    </location>
</feature>
<name>A0A226DHI1_FOLCA</name>
<keyword evidence="3" id="KW-1185">Reference proteome</keyword>
<dbReference type="GO" id="GO:0005549">
    <property type="term" value="F:odorant binding"/>
    <property type="evidence" value="ECO:0007669"/>
    <property type="project" value="InterPro"/>
</dbReference>
<dbReference type="SUPFAM" id="SSF47565">
    <property type="entry name" value="Insect pheromone/odorant-binding proteins"/>
    <property type="match status" value="1"/>
</dbReference>
<evidence type="ECO:0000313" key="3">
    <source>
        <dbReference type="Proteomes" id="UP000198287"/>
    </source>
</evidence>